<reference evidence="1" key="1">
    <citation type="submission" date="2018-06" db="EMBL/GenBank/DDBJ databases">
        <authorList>
            <consortium name="Pathogen Informatics"/>
            <person name="Doyle S."/>
        </authorList>
    </citation>
    <scope>NUCLEOTIDE SEQUENCE [LARGE SCALE GENOMIC DNA]</scope>
    <source>
        <strain evidence="1">NCTC13765</strain>
    </source>
</reference>
<organism evidence="1 2">
    <name type="scientific">Streptococcus massiliensis</name>
    <dbReference type="NCBI Taxonomy" id="313439"/>
    <lineage>
        <taxon>Bacteria</taxon>
        <taxon>Bacillati</taxon>
        <taxon>Bacillota</taxon>
        <taxon>Bacilli</taxon>
        <taxon>Lactobacillales</taxon>
        <taxon>Streptococcaceae</taxon>
        <taxon>Streptococcus</taxon>
    </lineage>
</organism>
<dbReference type="GO" id="GO:0006352">
    <property type="term" value="P:DNA-templated transcription initiation"/>
    <property type="evidence" value="ECO:0007669"/>
    <property type="project" value="InterPro"/>
</dbReference>
<protein>
    <submittedName>
        <fullName evidence="1">Competence specific sigma factor ComR1</fullName>
    </submittedName>
</protein>
<sequence length="162" mass="19818">MVQMEFQTVYERVRGIVLRCYRDYYLNSWELADWEQEGMLVLHHLLVKYPKLYQVEHDLFRYFKTKFRNHILDKVRKQESEKRKFNKPQYEEVGEIGHRLSAKGMNSDELVLFRLAIKEYREKLEGERLQQYELLLQGKTFKGKRAMLKEMAYDLCDFNPYC</sequence>
<keyword evidence="2" id="KW-1185">Reference proteome</keyword>
<dbReference type="AlphaFoldDB" id="A0A380L190"/>
<name>A0A380L190_9STRE</name>
<dbReference type="Proteomes" id="UP000254634">
    <property type="component" value="Unassembled WGS sequence"/>
</dbReference>
<evidence type="ECO:0000313" key="2">
    <source>
        <dbReference type="Proteomes" id="UP000254634"/>
    </source>
</evidence>
<dbReference type="GO" id="GO:0003700">
    <property type="term" value="F:DNA-binding transcription factor activity"/>
    <property type="evidence" value="ECO:0007669"/>
    <property type="project" value="InterPro"/>
</dbReference>
<proteinExistence type="predicted"/>
<evidence type="ECO:0000313" key="1">
    <source>
        <dbReference type="EMBL" id="SUN76986.1"/>
    </source>
</evidence>
<dbReference type="STRING" id="1123307.GCA_000380065_01411"/>
<gene>
    <name evidence="1" type="primary">comR1</name>
    <name evidence="1" type="ORF">NCTC13765_01492</name>
</gene>
<dbReference type="OrthoDB" id="1767844at2"/>
<accession>A0A380L190</accession>
<dbReference type="InterPro" id="IPR013325">
    <property type="entry name" value="RNA_pol_sigma_r2"/>
</dbReference>
<dbReference type="SUPFAM" id="SSF88946">
    <property type="entry name" value="Sigma2 domain of RNA polymerase sigma factors"/>
    <property type="match status" value="1"/>
</dbReference>
<dbReference type="EMBL" id="UHFR01000005">
    <property type="protein sequence ID" value="SUN76986.1"/>
    <property type="molecule type" value="Genomic_DNA"/>
</dbReference>